<keyword evidence="6" id="KW-0902">Two-component regulatory system</keyword>
<dbReference type="GO" id="GO:0005886">
    <property type="term" value="C:plasma membrane"/>
    <property type="evidence" value="ECO:0007669"/>
    <property type="project" value="UniProtKB-SubCell"/>
</dbReference>
<evidence type="ECO:0000256" key="1">
    <source>
        <dbReference type="ARBA" id="ARBA00000085"/>
    </source>
</evidence>
<comment type="catalytic activity">
    <reaction evidence="1">
        <text>ATP + protein L-histidine = ADP + protein N-phospho-L-histidine.</text>
        <dbReference type="EC" id="2.7.13.3"/>
    </reaction>
</comment>
<evidence type="ECO:0000256" key="3">
    <source>
        <dbReference type="ARBA" id="ARBA00012438"/>
    </source>
</evidence>
<feature type="domain" description="Histidine kinase" evidence="9">
    <location>
        <begin position="224"/>
        <end position="422"/>
    </location>
</feature>
<evidence type="ECO:0000313" key="10">
    <source>
        <dbReference type="EMBL" id="TGY63274.1"/>
    </source>
</evidence>
<dbReference type="AlphaFoldDB" id="A0A4S2F799"/>
<comment type="subcellular location">
    <subcellularLocation>
        <location evidence="2">Cell membrane</location>
    </subcellularLocation>
</comment>
<dbReference type="InterPro" id="IPR003661">
    <property type="entry name" value="HisK_dim/P_dom"/>
</dbReference>
<dbReference type="OrthoDB" id="9786919at2"/>
<dbReference type="Proteomes" id="UP000310263">
    <property type="component" value="Unassembled WGS sequence"/>
</dbReference>
<sequence>MAGGWLQRRCPRMPSDSVSPTPTRATCHGHIPKKLPANQSARTLKRLSVAIMICVACVPFIYLWFSRFELGRQAERALMATAANESVVQEASLPTVSRVELGEEGQRLTQYPSMASAGYLPSFWGHLASTADVTPLNQVQRFSDQGHEFYYLVAGPDEAARQQGYHPWLVFCVDEGPYLALIDQATSLLLVIALGVCLLVRRGSGWLLRLIEEDRRRAKTFCANASHELKTPLMAITGYVEALESGLLPAERARPIIHRNVGTMSRLVDQIILLSQLDELSYEAHIEEADLREIAFEALEDVAPLADARHVILQADLPCQLPLRTDGRLAASALTSLLSVVVRQAQGAVEVSSHACADWVEIVVSYDAVPGDATAVDSADSSPMPASFDLSLAQECTSQLGGELHWDAAAEKTTFHLRLPRK</sequence>
<keyword evidence="5 10" id="KW-0418">Kinase</keyword>
<keyword evidence="8" id="KW-0812">Transmembrane</keyword>
<dbReference type="SUPFAM" id="SSF55874">
    <property type="entry name" value="ATPase domain of HSP90 chaperone/DNA topoisomerase II/histidine kinase"/>
    <property type="match status" value="1"/>
</dbReference>
<dbReference type="Gene3D" id="1.10.287.130">
    <property type="match status" value="1"/>
</dbReference>
<evidence type="ECO:0000259" key="9">
    <source>
        <dbReference type="PROSITE" id="PS50109"/>
    </source>
</evidence>
<accession>A0A4S2F799</accession>
<name>A0A4S2F799_9ACTN</name>
<dbReference type="SMART" id="SM00388">
    <property type="entry name" value="HisKA"/>
    <property type="match status" value="1"/>
</dbReference>
<dbReference type="PANTHER" id="PTHR43711:SF1">
    <property type="entry name" value="HISTIDINE KINASE 1"/>
    <property type="match status" value="1"/>
</dbReference>
<evidence type="ECO:0000256" key="4">
    <source>
        <dbReference type="ARBA" id="ARBA00022679"/>
    </source>
</evidence>
<dbReference type="InterPro" id="IPR050736">
    <property type="entry name" value="Sensor_HK_Regulatory"/>
</dbReference>
<evidence type="ECO:0000256" key="7">
    <source>
        <dbReference type="SAM" id="MobiDB-lite"/>
    </source>
</evidence>
<gene>
    <name evidence="10" type="ORF">E5334_01870</name>
</gene>
<evidence type="ECO:0000256" key="8">
    <source>
        <dbReference type="SAM" id="Phobius"/>
    </source>
</evidence>
<keyword evidence="4" id="KW-0808">Transferase</keyword>
<evidence type="ECO:0000313" key="11">
    <source>
        <dbReference type="Proteomes" id="UP000310263"/>
    </source>
</evidence>
<dbReference type="EC" id="2.7.13.3" evidence="3"/>
<dbReference type="PROSITE" id="PS50109">
    <property type="entry name" value="HIS_KIN"/>
    <property type="match status" value="1"/>
</dbReference>
<dbReference type="GO" id="GO:0000155">
    <property type="term" value="F:phosphorelay sensor kinase activity"/>
    <property type="evidence" value="ECO:0007669"/>
    <property type="project" value="InterPro"/>
</dbReference>
<feature type="transmembrane region" description="Helical" evidence="8">
    <location>
        <begin position="47"/>
        <end position="65"/>
    </location>
</feature>
<dbReference type="InterPro" id="IPR036097">
    <property type="entry name" value="HisK_dim/P_sf"/>
</dbReference>
<keyword evidence="8" id="KW-0472">Membrane</keyword>
<feature type="region of interest" description="Disordered" evidence="7">
    <location>
        <begin position="1"/>
        <end position="32"/>
    </location>
</feature>
<dbReference type="InterPro" id="IPR036890">
    <property type="entry name" value="HATPase_C_sf"/>
</dbReference>
<evidence type="ECO:0000256" key="2">
    <source>
        <dbReference type="ARBA" id="ARBA00004236"/>
    </source>
</evidence>
<comment type="caution">
    <text evidence="10">The sequence shown here is derived from an EMBL/GenBank/DDBJ whole genome shotgun (WGS) entry which is preliminary data.</text>
</comment>
<dbReference type="InterPro" id="IPR005467">
    <property type="entry name" value="His_kinase_dom"/>
</dbReference>
<evidence type="ECO:0000256" key="6">
    <source>
        <dbReference type="ARBA" id="ARBA00023012"/>
    </source>
</evidence>
<dbReference type="EMBL" id="SRYE01000001">
    <property type="protein sequence ID" value="TGY63274.1"/>
    <property type="molecule type" value="Genomic_DNA"/>
</dbReference>
<dbReference type="CDD" id="cd00082">
    <property type="entry name" value="HisKA"/>
    <property type="match status" value="1"/>
</dbReference>
<keyword evidence="8" id="KW-1133">Transmembrane helix</keyword>
<reference evidence="10 11" key="1">
    <citation type="submission" date="2019-04" db="EMBL/GenBank/DDBJ databases">
        <title>Microbes associate with the intestines of laboratory mice.</title>
        <authorList>
            <person name="Navarre W."/>
            <person name="Wong E."/>
            <person name="Huang K."/>
            <person name="Tropini C."/>
            <person name="Ng K."/>
            <person name="Yu B."/>
        </authorList>
    </citation>
    <scope>NUCLEOTIDE SEQUENCE [LARGE SCALE GENOMIC DNA]</scope>
    <source>
        <strain evidence="10 11">NM07_P-09</strain>
    </source>
</reference>
<protein>
    <recommendedName>
        <fullName evidence="3">histidine kinase</fullName>
        <ecNumber evidence="3">2.7.13.3</ecNumber>
    </recommendedName>
</protein>
<proteinExistence type="predicted"/>
<dbReference type="PANTHER" id="PTHR43711">
    <property type="entry name" value="TWO-COMPONENT HISTIDINE KINASE"/>
    <property type="match status" value="1"/>
</dbReference>
<organism evidence="10 11">
    <name type="scientific">Muricaecibacterium torontonense</name>
    <dbReference type="NCBI Taxonomy" id="3032871"/>
    <lineage>
        <taxon>Bacteria</taxon>
        <taxon>Bacillati</taxon>
        <taxon>Actinomycetota</taxon>
        <taxon>Coriobacteriia</taxon>
        <taxon>Coriobacteriales</taxon>
        <taxon>Atopobiaceae</taxon>
        <taxon>Muricaecibacterium</taxon>
    </lineage>
</organism>
<dbReference type="SUPFAM" id="SSF47384">
    <property type="entry name" value="Homodimeric domain of signal transducing histidine kinase"/>
    <property type="match status" value="1"/>
</dbReference>
<keyword evidence="11" id="KW-1185">Reference proteome</keyword>
<evidence type="ECO:0000256" key="5">
    <source>
        <dbReference type="ARBA" id="ARBA00022777"/>
    </source>
</evidence>
<dbReference type="Gene3D" id="3.30.565.10">
    <property type="entry name" value="Histidine kinase-like ATPase, C-terminal domain"/>
    <property type="match status" value="1"/>
</dbReference>
<dbReference type="Pfam" id="PF00512">
    <property type="entry name" value="HisKA"/>
    <property type="match status" value="1"/>
</dbReference>